<reference evidence="1" key="1">
    <citation type="submission" date="2019-04" db="EMBL/GenBank/DDBJ databases">
        <title>Microbes associate with the intestines of laboratory mice.</title>
        <authorList>
            <person name="Navarre W."/>
            <person name="Wong E."/>
            <person name="Huang K."/>
            <person name="Tropini C."/>
            <person name="Ng K."/>
            <person name="Yu B."/>
        </authorList>
    </citation>
    <scope>NUCLEOTIDE SEQUENCE</scope>
    <source>
        <strain evidence="1">NM72_1-8</strain>
    </source>
</reference>
<accession>A0AC61R1X0</accession>
<protein>
    <submittedName>
        <fullName evidence="1">Chloride channel protein</fullName>
    </submittedName>
</protein>
<evidence type="ECO:0000313" key="2">
    <source>
        <dbReference type="Proteomes" id="UP000307720"/>
    </source>
</evidence>
<evidence type="ECO:0000313" key="1">
    <source>
        <dbReference type="EMBL" id="TGY00238.1"/>
    </source>
</evidence>
<name>A0AC61R1X0_9FIRM</name>
<sequence length="417" mass="43572">MKKKMEICIKRAGGLIRWVVLAGGVGLAAGLLVGLFGRCVAEATAFRASNPWMLYFLPAAGLAIVALYRLDSYKAGTDCLLEGIQTKAVIPLRMAPLVLISTVLTHAFGGSAGRAGAVLQIGGSLGNAFGKWLKLDGYDHKIMLMCGMSAGFSALFGVPLTATVFSMEVASVGVMQYAALVPCAVAALAAKSIAGFVGARAESFSISATAVLDWKNFLLVVVLAVLCALVSILFCTVIQGTGRLFKKYIPNEWLRILAGAVLIILMAKLLDTADYLGAGMGVIELAVAGKVAAAAFILKIIFTAVTLGSGFRGGEIAPALFVGATFGCLFGQITGFPASLAAACGMAAVFCGVTNCPIASLFLCVEFFGADHMPFFLLAAGISYLESGNYGLYRSQKILYSKTKLQDIVECLSRKTS</sequence>
<comment type="caution">
    <text evidence="1">The sequence shown here is derived from an EMBL/GenBank/DDBJ whole genome shotgun (WGS) entry which is preliminary data.</text>
</comment>
<dbReference type="Proteomes" id="UP000307720">
    <property type="component" value="Unassembled WGS sequence"/>
</dbReference>
<proteinExistence type="predicted"/>
<dbReference type="EMBL" id="SRZB01000002">
    <property type="protein sequence ID" value="TGY00238.1"/>
    <property type="molecule type" value="Genomic_DNA"/>
</dbReference>
<organism evidence="1 2">
    <name type="scientific">Hominisplanchenecus murintestinalis</name>
    <dbReference type="NCBI Taxonomy" id="2941517"/>
    <lineage>
        <taxon>Bacteria</taxon>
        <taxon>Bacillati</taxon>
        <taxon>Bacillota</taxon>
        <taxon>Clostridia</taxon>
        <taxon>Lachnospirales</taxon>
        <taxon>Lachnospiraceae</taxon>
        <taxon>Hominisplanchenecus</taxon>
    </lineage>
</organism>
<gene>
    <name evidence="1" type="ORF">E5357_01675</name>
</gene>
<keyword evidence="2" id="KW-1185">Reference proteome</keyword>